<gene>
    <name evidence="8" type="primary">aroE</name>
    <name evidence="12" type="ORF">NP7_01705</name>
</gene>
<dbReference type="PANTHER" id="PTHR21089:SF1">
    <property type="entry name" value="BIFUNCTIONAL 3-DEHYDROQUINATE DEHYDRATASE_SHIKIMATE DEHYDROGENASE, CHLOROPLASTIC"/>
    <property type="match status" value="1"/>
</dbReference>
<keyword evidence="5 8" id="KW-0560">Oxidoreductase</keyword>
<dbReference type="InterPro" id="IPR011342">
    <property type="entry name" value="Shikimate_DH"/>
</dbReference>
<dbReference type="AlphaFoldDB" id="A0A2D2LST8"/>
<dbReference type="InterPro" id="IPR046346">
    <property type="entry name" value="Aminoacid_DH-like_N_sf"/>
</dbReference>
<evidence type="ECO:0000256" key="8">
    <source>
        <dbReference type="HAMAP-Rule" id="MF_00222"/>
    </source>
</evidence>
<feature type="binding site" evidence="8">
    <location>
        <begin position="23"/>
        <end position="25"/>
    </location>
    <ligand>
        <name>shikimate</name>
        <dbReference type="ChEBI" id="CHEBI:36208"/>
    </ligand>
</feature>
<comment type="catalytic activity">
    <reaction evidence="7 8">
        <text>shikimate + NADP(+) = 3-dehydroshikimate + NADPH + H(+)</text>
        <dbReference type="Rhea" id="RHEA:17737"/>
        <dbReference type="ChEBI" id="CHEBI:15378"/>
        <dbReference type="ChEBI" id="CHEBI:16630"/>
        <dbReference type="ChEBI" id="CHEBI:36208"/>
        <dbReference type="ChEBI" id="CHEBI:57783"/>
        <dbReference type="ChEBI" id="CHEBI:58349"/>
        <dbReference type="EC" id="1.1.1.25"/>
    </reaction>
</comment>
<feature type="domain" description="SDH C-terminal" evidence="11">
    <location>
        <begin position="245"/>
        <end position="266"/>
    </location>
</feature>
<dbReference type="InterPro" id="IPR022893">
    <property type="entry name" value="Shikimate_DH_fam"/>
</dbReference>
<dbReference type="SUPFAM" id="SSF53223">
    <property type="entry name" value="Aminoacid dehydrogenase-like, N-terminal domain"/>
    <property type="match status" value="1"/>
</dbReference>
<protein>
    <recommendedName>
        <fullName evidence="2 8">Shikimate dehydrogenase (NADP(+))</fullName>
        <shortName evidence="8">SDH</shortName>
        <ecNumber evidence="2 8">1.1.1.25</ecNumber>
    </recommendedName>
</protein>
<dbReference type="FunFam" id="3.40.50.10860:FF:000006">
    <property type="entry name" value="Shikimate dehydrogenase (NADP(+))"/>
    <property type="match status" value="1"/>
</dbReference>
<reference evidence="13" key="1">
    <citation type="submission" date="2017-11" db="EMBL/GenBank/DDBJ databases">
        <title>Complete genome sequence of Moraxella osloensis NP7 isolated from human skin.</title>
        <authorList>
            <person name="Lee K."/>
            <person name="Lim J.Y."/>
            <person name="Hwang I."/>
        </authorList>
    </citation>
    <scope>NUCLEOTIDE SEQUENCE [LARGE SCALE GENOMIC DNA]</scope>
    <source>
        <strain evidence="13">NP7</strain>
    </source>
</reference>
<evidence type="ECO:0000256" key="4">
    <source>
        <dbReference type="ARBA" id="ARBA00022857"/>
    </source>
</evidence>
<dbReference type="GO" id="GO:0009423">
    <property type="term" value="P:chorismate biosynthetic process"/>
    <property type="evidence" value="ECO:0007669"/>
    <property type="project" value="UniProtKB-UniRule"/>
</dbReference>
<feature type="binding site" evidence="8">
    <location>
        <position position="91"/>
    </location>
    <ligand>
        <name>NADP(+)</name>
        <dbReference type="ChEBI" id="CHEBI:58349"/>
    </ligand>
</feature>
<organism evidence="12 13">
    <name type="scientific">Faucicola osloensis</name>
    <name type="common">Moraxella osloensis</name>
    <dbReference type="NCBI Taxonomy" id="34062"/>
    <lineage>
        <taxon>Bacteria</taxon>
        <taxon>Pseudomonadati</taxon>
        <taxon>Pseudomonadota</taxon>
        <taxon>Gammaproteobacteria</taxon>
        <taxon>Moraxellales</taxon>
        <taxon>Moraxellaceae</taxon>
        <taxon>Faucicola</taxon>
    </lineage>
</organism>
<dbReference type="InterPro" id="IPR041121">
    <property type="entry name" value="SDH_C"/>
</dbReference>
<feature type="binding site" evidence="8">
    <location>
        <begin position="163"/>
        <end position="168"/>
    </location>
    <ligand>
        <name>NADP(+)</name>
        <dbReference type="ChEBI" id="CHEBI:58349"/>
    </ligand>
</feature>
<evidence type="ECO:0000313" key="13">
    <source>
        <dbReference type="Proteomes" id="UP000229340"/>
    </source>
</evidence>
<dbReference type="InterPro" id="IPR006151">
    <property type="entry name" value="Shikm_DH/Glu-tRNA_Rdtase"/>
</dbReference>
<feature type="binding site" evidence="8">
    <location>
        <position position="72"/>
    </location>
    <ligand>
        <name>shikimate</name>
        <dbReference type="ChEBI" id="CHEBI:36208"/>
    </ligand>
</feature>
<dbReference type="STRING" id="34062.AXE82_08610"/>
<dbReference type="SUPFAM" id="SSF51735">
    <property type="entry name" value="NAD(P)-binding Rossmann-fold domains"/>
    <property type="match status" value="1"/>
</dbReference>
<proteinExistence type="inferred from homology"/>
<dbReference type="Gene3D" id="3.40.50.720">
    <property type="entry name" value="NAD(P)-binding Rossmann-like Domain"/>
    <property type="match status" value="1"/>
</dbReference>
<dbReference type="InterPro" id="IPR036291">
    <property type="entry name" value="NAD(P)-bd_dom_sf"/>
</dbReference>
<dbReference type="InterPro" id="IPR013708">
    <property type="entry name" value="Shikimate_DH-bd_N"/>
</dbReference>
<feature type="domain" description="Shikimate dehydrogenase substrate binding N-terminal" evidence="10">
    <location>
        <begin position="15"/>
        <end position="102"/>
    </location>
</feature>
<evidence type="ECO:0000259" key="10">
    <source>
        <dbReference type="Pfam" id="PF08501"/>
    </source>
</evidence>
<keyword evidence="4 8" id="KW-0521">NADP</keyword>
<dbReference type="Pfam" id="PF18317">
    <property type="entry name" value="SDH_C"/>
    <property type="match status" value="1"/>
</dbReference>
<dbReference type="EMBL" id="CP024443">
    <property type="protein sequence ID" value="ATR78098.1"/>
    <property type="molecule type" value="Genomic_DNA"/>
</dbReference>
<comment type="function">
    <text evidence="8">Involved in the biosynthesis of the chorismate, which leads to the biosynthesis of aromatic amino acids. Catalyzes the reversible NADPH linked reduction of 3-dehydroshikimate (DHSA) to yield shikimate (SA).</text>
</comment>
<dbReference type="PANTHER" id="PTHR21089">
    <property type="entry name" value="SHIKIMATE DEHYDROGENASE"/>
    <property type="match status" value="1"/>
</dbReference>
<dbReference type="RefSeq" id="WP_100269460.1">
    <property type="nucleotide sequence ID" value="NZ_CP024443.1"/>
</dbReference>
<evidence type="ECO:0000313" key="12">
    <source>
        <dbReference type="EMBL" id="ATR78098.1"/>
    </source>
</evidence>
<dbReference type="NCBIfam" id="TIGR00507">
    <property type="entry name" value="aroE"/>
    <property type="match status" value="1"/>
</dbReference>
<evidence type="ECO:0000256" key="5">
    <source>
        <dbReference type="ARBA" id="ARBA00023002"/>
    </source>
</evidence>
<evidence type="ECO:0000259" key="9">
    <source>
        <dbReference type="Pfam" id="PF01488"/>
    </source>
</evidence>
<feature type="binding site" evidence="8">
    <location>
        <position position="252"/>
    </location>
    <ligand>
        <name>shikimate</name>
        <dbReference type="ChEBI" id="CHEBI:36208"/>
    </ligand>
</feature>
<feature type="active site" description="Proton acceptor" evidence="8">
    <location>
        <position position="76"/>
    </location>
</feature>
<feature type="binding site" evidence="8">
    <location>
        <position position="245"/>
    </location>
    <ligand>
        <name>NADP(+)</name>
        <dbReference type="ChEBI" id="CHEBI:58349"/>
    </ligand>
</feature>
<feature type="domain" description="Quinate/shikimate 5-dehydrogenase/glutamyl-tRNA reductase" evidence="9">
    <location>
        <begin position="129"/>
        <end position="201"/>
    </location>
</feature>
<dbReference type="GO" id="GO:0019632">
    <property type="term" value="P:shikimate metabolic process"/>
    <property type="evidence" value="ECO:0007669"/>
    <property type="project" value="InterPro"/>
</dbReference>
<dbReference type="Pfam" id="PF01488">
    <property type="entry name" value="Shikimate_DH"/>
    <property type="match status" value="1"/>
</dbReference>
<comment type="similarity">
    <text evidence="8">Belongs to the shikimate dehydrogenase family.</text>
</comment>
<evidence type="ECO:0000256" key="2">
    <source>
        <dbReference type="ARBA" id="ARBA00012962"/>
    </source>
</evidence>
<dbReference type="Proteomes" id="UP000229340">
    <property type="component" value="Chromosome"/>
</dbReference>
<dbReference type="NCBIfam" id="NF001310">
    <property type="entry name" value="PRK00258.1-2"/>
    <property type="match status" value="1"/>
</dbReference>
<dbReference type="HAMAP" id="MF_00222">
    <property type="entry name" value="Shikimate_DH_AroE"/>
    <property type="match status" value="1"/>
</dbReference>
<accession>A0A2D2LST8</accession>
<dbReference type="CDD" id="cd01065">
    <property type="entry name" value="NAD_bind_Shikimate_DH"/>
    <property type="match status" value="1"/>
</dbReference>
<dbReference type="GO" id="GO:0004764">
    <property type="term" value="F:shikimate 3-dehydrogenase (NADP+) activity"/>
    <property type="evidence" value="ECO:0007669"/>
    <property type="project" value="UniProtKB-UniRule"/>
</dbReference>
<feature type="binding site" evidence="8">
    <location>
        <position position="115"/>
    </location>
    <ligand>
        <name>shikimate</name>
        <dbReference type="ChEBI" id="CHEBI:36208"/>
    </ligand>
</feature>
<keyword evidence="6 8" id="KW-0057">Aromatic amino acid biosynthesis</keyword>
<comment type="pathway">
    <text evidence="1 8">Metabolic intermediate biosynthesis; chorismate biosynthesis; chorismate from D-erythrose 4-phosphate and phosphoenolpyruvate: step 4/7.</text>
</comment>
<dbReference type="Gene3D" id="3.40.50.10860">
    <property type="entry name" value="Leucine Dehydrogenase, chain A, domain 1"/>
    <property type="match status" value="1"/>
</dbReference>
<name>A0A2D2LST8_FAUOS</name>
<feature type="binding site" evidence="8">
    <location>
        <position position="225"/>
    </location>
    <ligand>
        <name>shikimate</name>
        <dbReference type="ChEBI" id="CHEBI:36208"/>
    </ligand>
</feature>
<sequence>MSSIPDSNVCYHCIVIGNPIAHSKSPDLHQAFAKQTGITLSYQRQYCPNDVDSFTAVIEAFFAGGGTGANVTVPFKEMAFALCQQRGELSEYARLAGAVNTLAIKAGKLYGDNTDGRGLVADLLSQGVRLKDANVAILGAGGATRGAILPLLDAQVKSLHIANRTVEKAENLTRLFDTDRLTFSSLTDLPTDIEVIINATSIGLSGDTLPFAKDMTVDFAYDMMYGKPSAFLDFFKAKNAKTSDGLGMLVNQGALSFALWTGKQVDLTNFHF</sequence>
<feature type="binding site" evidence="8">
    <location>
        <begin position="139"/>
        <end position="143"/>
    </location>
    <ligand>
        <name>NADP(+)</name>
        <dbReference type="ChEBI" id="CHEBI:58349"/>
    </ligand>
</feature>
<evidence type="ECO:0000259" key="11">
    <source>
        <dbReference type="Pfam" id="PF18317"/>
    </source>
</evidence>
<dbReference type="GO" id="GO:0009073">
    <property type="term" value="P:aromatic amino acid family biosynthetic process"/>
    <property type="evidence" value="ECO:0007669"/>
    <property type="project" value="UniProtKB-KW"/>
</dbReference>
<feature type="binding site" evidence="8">
    <location>
        <position position="223"/>
    </location>
    <ligand>
        <name>NADP(+)</name>
        <dbReference type="ChEBI" id="CHEBI:58349"/>
    </ligand>
</feature>
<keyword evidence="3 8" id="KW-0028">Amino-acid biosynthesis</keyword>
<feature type="binding site" evidence="8">
    <location>
        <position position="100"/>
    </location>
    <ligand>
        <name>shikimate</name>
        <dbReference type="ChEBI" id="CHEBI:36208"/>
    </ligand>
</feature>
<dbReference type="GO" id="GO:0008652">
    <property type="term" value="P:amino acid biosynthetic process"/>
    <property type="evidence" value="ECO:0007669"/>
    <property type="project" value="UniProtKB-KW"/>
</dbReference>
<dbReference type="GO" id="GO:0050661">
    <property type="term" value="F:NADP binding"/>
    <property type="evidence" value="ECO:0007669"/>
    <property type="project" value="InterPro"/>
</dbReference>
<dbReference type="EC" id="1.1.1.25" evidence="2 8"/>
<evidence type="ECO:0000256" key="3">
    <source>
        <dbReference type="ARBA" id="ARBA00022605"/>
    </source>
</evidence>
<evidence type="ECO:0000256" key="1">
    <source>
        <dbReference type="ARBA" id="ARBA00004871"/>
    </source>
</evidence>
<dbReference type="UniPathway" id="UPA00053">
    <property type="reaction ID" value="UER00087"/>
</dbReference>
<dbReference type="Pfam" id="PF08501">
    <property type="entry name" value="Shikimate_dh_N"/>
    <property type="match status" value="1"/>
</dbReference>
<evidence type="ECO:0000256" key="7">
    <source>
        <dbReference type="ARBA" id="ARBA00049442"/>
    </source>
</evidence>
<dbReference type="GO" id="GO:0005829">
    <property type="term" value="C:cytosol"/>
    <property type="evidence" value="ECO:0007669"/>
    <property type="project" value="TreeGrafter"/>
</dbReference>
<evidence type="ECO:0000256" key="6">
    <source>
        <dbReference type="ARBA" id="ARBA00023141"/>
    </source>
</evidence>
<comment type="subunit">
    <text evidence="8">Homodimer.</text>
</comment>